<feature type="compositionally biased region" description="Basic and acidic residues" evidence="1">
    <location>
        <begin position="265"/>
        <end position="277"/>
    </location>
</feature>
<dbReference type="RefSeq" id="WP_101444919.1">
    <property type="nucleotide sequence ID" value="NZ_PJMU01000003.1"/>
</dbReference>
<organism evidence="2 3">
    <name type="scientific">Pontibacter ramchanderi</name>
    <dbReference type="NCBI Taxonomy" id="1179743"/>
    <lineage>
        <taxon>Bacteria</taxon>
        <taxon>Pseudomonadati</taxon>
        <taxon>Bacteroidota</taxon>
        <taxon>Cytophagia</taxon>
        <taxon>Cytophagales</taxon>
        <taxon>Hymenobacteraceae</taxon>
        <taxon>Pontibacter</taxon>
    </lineage>
</organism>
<dbReference type="AlphaFoldDB" id="A0A2N3U7W3"/>
<feature type="compositionally biased region" description="Gly residues" evidence="1">
    <location>
        <begin position="212"/>
        <end position="233"/>
    </location>
</feature>
<dbReference type="EMBL" id="PJMU01000003">
    <property type="protein sequence ID" value="PKV62824.1"/>
    <property type="molecule type" value="Genomic_DNA"/>
</dbReference>
<feature type="compositionally biased region" description="Gly residues" evidence="1">
    <location>
        <begin position="112"/>
        <end position="121"/>
    </location>
</feature>
<keyword evidence="3" id="KW-1185">Reference proteome</keyword>
<feature type="region of interest" description="Disordered" evidence="1">
    <location>
        <begin position="1"/>
        <end position="287"/>
    </location>
</feature>
<comment type="caution">
    <text evidence="2">The sequence shown here is derived from an EMBL/GenBank/DDBJ whole genome shotgun (WGS) entry which is preliminary data.</text>
</comment>
<protein>
    <submittedName>
        <fullName evidence="2">Uncharacterized protein</fullName>
    </submittedName>
</protein>
<proteinExistence type="predicted"/>
<accession>A0A2N3U7W3</accession>
<dbReference type="Proteomes" id="UP000233782">
    <property type="component" value="Unassembled WGS sequence"/>
</dbReference>
<feature type="compositionally biased region" description="Low complexity" evidence="1">
    <location>
        <begin position="150"/>
        <end position="168"/>
    </location>
</feature>
<dbReference type="OrthoDB" id="854162at2"/>
<feature type="compositionally biased region" description="Polar residues" evidence="1">
    <location>
        <begin position="128"/>
        <end position="139"/>
    </location>
</feature>
<feature type="compositionally biased region" description="Basic and acidic residues" evidence="1">
    <location>
        <begin position="1"/>
        <end position="26"/>
    </location>
</feature>
<name>A0A2N3U7W3_9BACT</name>
<feature type="compositionally biased region" description="Low complexity" evidence="1">
    <location>
        <begin position="178"/>
        <end position="205"/>
    </location>
</feature>
<evidence type="ECO:0000313" key="3">
    <source>
        <dbReference type="Proteomes" id="UP000233782"/>
    </source>
</evidence>
<evidence type="ECO:0000256" key="1">
    <source>
        <dbReference type="SAM" id="MobiDB-lite"/>
    </source>
</evidence>
<feature type="compositionally biased region" description="Low complexity" evidence="1">
    <location>
        <begin position="80"/>
        <end position="93"/>
    </location>
</feature>
<gene>
    <name evidence="2" type="ORF">BD749_2654</name>
</gene>
<feature type="compositionally biased region" description="Polar residues" evidence="1">
    <location>
        <begin position="97"/>
        <end position="106"/>
    </location>
</feature>
<evidence type="ECO:0000313" key="2">
    <source>
        <dbReference type="EMBL" id="PKV62824.1"/>
    </source>
</evidence>
<reference evidence="2 3" key="1">
    <citation type="submission" date="2017-12" db="EMBL/GenBank/DDBJ databases">
        <title>Genomic Encyclopedia of Type Strains, Phase III (KMG-III): the genomes of soil and plant-associated and newly described type strains.</title>
        <authorList>
            <person name="Whitman W."/>
        </authorList>
    </citation>
    <scope>NUCLEOTIDE SEQUENCE [LARGE SCALE GENOMIC DNA]</scope>
    <source>
        <strain evidence="2 3">LP43</strain>
    </source>
</reference>
<sequence>MARDYQDNYRRGDYRSHDRDRSHQEEGGFFGRIGEKISNTWERMTGGEDEYSQRGSGHYPYSGEHDRGGYRTSSYSPDNSGSQGSRYGQSQLGRYSPQRSEGSNYTGMSQSGQGGSAGGYSGRMSDYGNFSQQRGQSQEGYGGSQDYGNASQGSSYGRSGSLYGAGSSKSEYGASERSGYGSSQPDYGSSSGYGDSSGYGRSSMGFPRGSDYGRGGSGSMGGGYFGSGAGPWSGGPYSNTGSAGYRAGGSQHRDFDSGYSSSDYDYSRREQMHRGQQDQDYGNEWGR</sequence>